<proteinExistence type="predicted"/>
<dbReference type="InterPro" id="IPR056632">
    <property type="entry name" value="DUF7730"/>
</dbReference>
<feature type="region of interest" description="Disordered" evidence="1">
    <location>
        <begin position="192"/>
        <end position="221"/>
    </location>
</feature>
<dbReference type="Proteomes" id="UP000800040">
    <property type="component" value="Unassembled WGS sequence"/>
</dbReference>
<dbReference type="Pfam" id="PF24864">
    <property type="entry name" value="DUF7730"/>
    <property type="match status" value="1"/>
</dbReference>
<gene>
    <name evidence="3" type="ORF">BDW02DRAFT_550291</name>
</gene>
<name>A0A6A5KAZ4_9PLEO</name>
<feature type="region of interest" description="Disordered" evidence="1">
    <location>
        <begin position="92"/>
        <end position="168"/>
    </location>
</feature>
<feature type="compositionally biased region" description="Basic and acidic residues" evidence="1">
    <location>
        <begin position="200"/>
        <end position="209"/>
    </location>
</feature>
<feature type="compositionally biased region" description="Basic and acidic residues" evidence="1">
    <location>
        <begin position="108"/>
        <end position="121"/>
    </location>
</feature>
<keyword evidence="4" id="KW-1185">Reference proteome</keyword>
<dbReference type="OrthoDB" id="5413827at2759"/>
<dbReference type="EMBL" id="ML975301">
    <property type="protein sequence ID" value="KAF1834488.1"/>
    <property type="molecule type" value="Genomic_DNA"/>
</dbReference>
<organism evidence="3 4">
    <name type="scientific">Decorospora gaudefroyi</name>
    <dbReference type="NCBI Taxonomy" id="184978"/>
    <lineage>
        <taxon>Eukaryota</taxon>
        <taxon>Fungi</taxon>
        <taxon>Dikarya</taxon>
        <taxon>Ascomycota</taxon>
        <taxon>Pezizomycotina</taxon>
        <taxon>Dothideomycetes</taxon>
        <taxon>Pleosporomycetidae</taxon>
        <taxon>Pleosporales</taxon>
        <taxon>Pleosporineae</taxon>
        <taxon>Pleosporaceae</taxon>
        <taxon>Decorospora</taxon>
    </lineage>
</organism>
<evidence type="ECO:0000313" key="4">
    <source>
        <dbReference type="Proteomes" id="UP000800040"/>
    </source>
</evidence>
<feature type="region of interest" description="Disordered" evidence="1">
    <location>
        <begin position="1"/>
        <end position="80"/>
    </location>
</feature>
<evidence type="ECO:0000313" key="3">
    <source>
        <dbReference type="EMBL" id="KAF1834488.1"/>
    </source>
</evidence>
<evidence type="ECO:0000256" key="1">
    <source>
        <dbReference type="SAM" id="MobiDB-lite"/>
    </source>
</evidence>
<evidence type="ECO:0000259" key="2">
    <source>
        <dbReference type="Pfam" id="PF24864"/>
    </source>
</evidence>
<dbReference type="PANTHER" id="PTHR38790">
    <property type="entry name" value="2EXR DOMAIN-CONTAINING PROTEIN-RELATED"/>
    <property type="match status" value="1"/>
</dbReference>
<accession>A0A6A5KAZ4</accession>
<protein>
    <recommendedName>
        <fullName evidence="2">DUF7730 domain-containing protein</fullName>
    </recommendedName>
</protein>
<dbReference type="PANTHER" id="PTHR38790:SF4">
    <property type="entry name" value="2EXR DOMAIN-CONTAINING PROTEIN"/>
    <property type="match status" value="1"/>
</dbReference>
<feature type="compositionally biased region" description="Basic and acidic residues" evidence="1">
    <location>
        <begin position="141"/>
        <end position="156"/>
    </location>
</feature>
<feature type="compositionally biased region" description="Basic and acidic residues" evidence="1">
    <location>
        <begin position="10"/>
        <end position="44"/>
    </location>
</feature>
<dbReference type="AlphaFoldDB" id="A0A6A5KAZ4"/>
<sequence length="418" mass="47909">MVKKITYSKRYNDKRPVPYDRESAHEDDASRKRTKVDDGIEERGLPSPPLGRQGKKSLLKKGLYGGPVSIPDDDMDMDSVPKRRSVFDKVLAEGRHQAAKPDNNSIRNNREEFTDLMKRGQESGQENGRKRNSYLPTPPAEAERKAHQQARRDETYSHSNGFPPNGGLKALKTPNGPTETSQFVERVVKNEQPKPPYEPKSYKAEETAAPRRTVGGHRLSRKSKEARLWSMNQTNSPLLQLPENVRSLIYKYALGGKTINIGFETYRTIYSPQKPRQAQQVIPIFKYNCTVFNSFTNPFKATALPYLKWSTSFTLLNNICRQLYEETATLPYKLNLISFGSHNIMINFLLMERRLSRQQLDAITQLVLPNALPESNMRGYLRNLDRVFLAFDQNGLPKSWYCIIRDEGEEPKVARTLK</sequence>
<feature type="domain" description="DUF7730" evidence="2">
    <location>
        <begin position="232"/>
        <end position="373"/>
    </location>
</feature>
<reference evidence="3" key="1">
    <citation type="submission" date="2020-01" db="EMBL/GenBank/DDBJ databases">
        <authorList>
            <consortium name="DOE Joint Genome Institute"/>
            <person name="Haridas S."/>
            <person name="Albert R."/>
            <person name="Binder M."/>
            <person name="Bloem J."/>
            <person name="Labutti K."/>
            <person name="Salamov A."/>
            <person name="Andreopoulos B."/>
            <person name="Baker S.E."/>
            <person name="Barry K."/>
            <person name="Bills G."/>
            <person name="Bluhm B.H."/>
            <person name="Cannon C."/>
            <person name="Castanera R."/>
            <person name="Culley D.E."/>
            <person name="Daum C."/>
            <person name="Ezra D."/>
            <person name="Gonzalez J.B."/>
            <person name="Henrissat B."/>
            <person name="Kuo A."/>
            <person name="Liang C."/>
            <person name="Lipzen A."/>
            <person name="Lutzoni F."/>
            <person name="Magnuson J."/>
            <person name="Mondo S."/>
            <person name="Nolan M."/>
            <person name="Ohm R."/>
            <person name="Pangilinan J."/>
            <person name="Park H.-J."/>
            <person name="Ramirez L."/>
            <person name="Alfaro M."/>
            <person name="Sun H."/>
            <person name="Tritt A."/>
            <person name="Yoshinaga Y."/>
            <person name="Zwiers L.-H."/>
            <person name="Turgeon B.G."/>
            <person name="Goodwin S.B."/>
            <person name="Spatafora J.W."/>
            <person name="Crous P.W."/>
            <person name="Grigoriev I.V."/>
        </authorList>
    </citation>
    <scope>NUCLEOTIDE SEQUENCE</scope>
    <source>
        <strain evidence="3">P77</strain>
    </source>
</reference>